<dbReference type="SUPFAM" id="SSF49899">
    <property type="entry name" value="Concanavalin A-like lectins/glucanases"/>
    <property type="match status" value="1"/>
</dbReference>
<feature type="compositionally biased region" description="Low complexity" evidence="1">
    <location>
        <begin position="922"/>
        <end position="933"/>
    </location>
</feature>
<name>A0A836BY53_9CHLO</name>
<organism evidence="2 3">
    <name type="scientific">Edaphochlamys debaryana</name>
    <dbReference type="NCBI Taxonomy" id="47281"/>
    <lineage>
        <taxon>Eukaryota</taxon>
        <taxon>Viridiplantae</taxon>
        <taxon>Chlorophyta</taxon>
        <taxon>core chlorophytes</taxon>
        <taxon>Chlorophyceae</taxon>
        <taxon>CS clade</taxon>
        <taxon>Chlamydomonadales</taxon>
        <taxon>Chlamydomonadales incertae sedis</taxon>
        <taxon>Edaphochlamys</taxon>
    </lineage>
</organism>
<feature type="compositionally biased region" description="Low complexity" evidence="1">
    <location>
        <begin position="1197"/>
        <end position="1206"/>
    </location>
</feature>
<protein>
    <submittedName>
        <fullName evidence="2">Uncharacterized protein</fullName>
    </submittedName>
</protein>
<evidence type="ECO:0000313" key="3">
    <source>
        <dbReference type="Proteomes" id="UP000612055"/>
    </source>
</evidence>
<accession>A0A836BY53</accession>
<feature type="compositionally biased region" description="Pro residues" evidence="1">
    <location>
        <begin position="308"/>
        <end position="338"/>
    </location>
</feature>
<evidence type="ECO:0000313" key="2">
    <source>
        <dbReference type="EMBL" id="KAG2493225.1"/>
    </source>
</evidence>
<dbReference type="EMBL" id="JAEHOE010000039">
    <property type="protein sequence ID" value="KAG2493225.1"/>
    <property type="molecule type" value="Genomic_DNA"/>
</dbReference>
<feature type="region of interest" description="Disordered" evidence="1">
    <location>
        <begin position="1110"/>
        <end position="1410"/>
    </location>
</feature>
<feature type="region of interest" description="Disordered" evidence="1">
    <location>
        <begin position="1430"/>
        <end position="1463"/>
    </location>
</feature>
<feature type="region of interest" description="Disordered" evidence="1">
    <location>
        <begin position="308"/>
        <end position="342"/>
    </location>
</feature>
<proteinExistence type="predicted"/>
<feature type="region of interest" description="Disordered" evidence="1">
    <location>
        <begin position="922"/>
        <end position="972"/>
    </location>
</feature>
<feature type="compositionally biased region" description="Low complexity" evidence="1">
    <location>
        <begin position="368"/>
        <end position="415"/>
    </location>
</feature>
<dbReference type="OrthoDB" id="551634at2759"/>
<evidence type="ECO:0000256" key="1">
    <source>
        <dbReference type="SAM" id="MobiDB-lite"/>
    </source>
</evidence>
<feature type="region of interest" description="Disordered" evidence="1">
    <location>
        <begin position="1486"/>
        <end position="1530"/>
    </location>
</feature>
<feature type="region of interest" description="Disordered" evidence="1">
    <location>
        <begin position="989"/>
        <end position="1092"/>
    </location>
</feature>
<feature type="region of interest" description="Disordered" evidence="1">
    <location>
        <begin position="801"/>
        <end position="857"/>
    </location>
</feature>
<dbReference type="InterPro" id="IPR013320">
    <property type="entry name" value="ConA-like_dom_sf"/>
</dbReference>
<dbReference type="PRINTS" id="PR01217">
    <property type="entry name" value="PRICHEXTENSN"/>
</dbReference>
<feature type="compositionally biased region" description="Low complexity" evidence="1">
    <location>
        <begin position="1340"/>
        <end position="1350"/>
    </location>
</feature>
<gene>
    <name evidence="2" type="ORF">HYH03_008641</name>
</gene>
<feature type="region of interest" description="Disordered" evidence="1">
    <location>
        <begin position="524"/>
        <end position="559"/>
    </location>
</feature>
<feature type="compositionally biased region" description="Basic and acidic residues" evidence="1">
    <location>
        <begin position="946"/>
        <end position="957"/>
    </location>
</feature>
<feature type="region of interest" description="Disordered" evidence="1">
    <location>
        <begin position="368"/>
        <end position="503"/>
    </location>
</feature>
<feature type="compositionally biased region" description="Pro residues" evidence="1">
    <location>
        <begin position="434"/>
        <end position="483"/>
    </location>
</feature>
<reference evidence="2" key="1">
    <citation type="journal article" date="2020" name="bioRxiv">
        <title>Comparative genomics of Chlamydomonas.</title>
        <authorList>
            <person name="Craig R.J."/>
            <person name="Hasan A.R."/>
            <person name="Ness R.W."/>
            <person name="Keightley P.D."/>
        </authorList>
    </citation>
    <scope>NUCLEOTIDE SEQUENCE</scope>
    <source>
        <strain evidence="2">CCAP 11/70</strain>
    </source>
</reference>
<feature type="compositionally biased region" description="Low complexity" evidence="1">
    <location>
        <begin position="958"/>
        <end position="972"/>
    </location>
</feature>
<sequence length="1530" mass="149346">MSGASSRAARAARPGARPRLLALALALLSAVLVGGLGSAFAASNSTGLPPALVPDAAYYNASVNIERFGDAGMAMLWIDVDESRSGNIIVFDLSPTCTVRDVETFPGGPLVQVVDMDGATCHGLMSNTLPEGSWSPLVNATAPFTAVWLGKVTRDTSGAEQWLMGLGDKDTWSGEFKMTTSRLTSHGPDAQGPGIDDTDIPADQRVPTDEWTLEVLVRDPGAASASAYRCCQTYCLGYGPGVRRLGARPGLVGDSLLQVGSDTLSGGDRAYVQGQLAAVMLYNRALSPREVARLAAFFRPTFGFAEVPPPPPPSPSPRPPTPPSPPPLAPPPTSPLPPAFTSSLPLASASALSGSPFSSAASAQSLSSQTAEPLSSPSSLPGASLPSFATSPFASSSSATISSAPAPSLSTTASPCALTPTLSGAAISFAADAPPRPRPPPPPPPPSPAPSPPPPPPPTPPPTTPPPSPPSPPPSPPPPPPSPYAGVVASPLQLPPPYQGTQDTSTAVLTATWPLLMVWPDPTTAPTAAGPAGPDAAPVAQSGPAGTDGAGPSPAGTGGAATERAALLAALFPGSVGLQAAALVVAVPALRLPEQVACTPELTAALAAALESAAAALALRAASTDVTCIAPPPAAAVAAASGSSHRHLRRRLHIAAASGGGCALDGSAAAGVAAVLRLVPGTGATASSLTAVSGADVTAALYDAMLMWRAATTLTGGSPSLEATCVPAASSIVVQGQLMVSYSAYLSAAGGPVYASACAASASAAAPAWGESSLGLSAETAAALGLAGAAACGVAQVQAAPVPSASPEDPGAASKAPSPMLDGEDPLGGPGSLTPGAGAADGSASGAGGGSRAASSPGVNAAAIGGAVAGTVGALAIAAVLAFVIVMRKRRRSGAVAGSVSPGERSSADGSDEATFTDLAAAASGGSASSGNSGPPPSPGPPPEPWAERRSPGDRRSPAGAQAQPGPGGALAAFDSLLDEHGLRLARAQGDVAGVPGPSRAVSRPASARNTVHPSSPGEAEGVEGPGPEGRRRGPSRAVSRPASARNAVHPSSPGEAEGTDGPGPEGRRTTTDSGKLPSVASLMGRMPSLPNPLPSWALSVAGGYGSRSMWSRVHPGGPGADAGEPCPSPSAVALPGSDGGAEGEADEHPTGLGLPGMGRVHPLGSRHSGSFHGGTSFRRTPSAWLEGRPGPGGPMLGPDGRPLRLARPGSARPALSSADGSSLSPGGADEDEEGGGLGGFLAAMHGRPTSAQPGGYRRGASAGSGGPRVHPSPGEPGASELPQLDSYSAGPGPAAVLWGRRGYSMGSGNRVLPGPMGPAPSPSTSFTAGSRRGQALGDAGEPAAGSEPAGPGGGLLARGASARSLLWAGGGSGYPVPARPLSASPGSGDGAGGAAKRRKGAAGEEEWDWEAGVVCPGEVVILEEDEDGFLLAPPPTKGVQAMMGGAPPGPEPSGADRSVPALAPLPPPLLGLGGTLGLGLGGYSAKGLGLGPGLDDPTRRSSGPPSPEALRSAAEEGGSPARPAGALGV</sequence>
<feature type="compositionally biased region" description="Pro residues" evidence="1">
    <location>
        <begin position="934"/>
        <end position="945"/>
    </location>
</feature>
<comment type="caution">
    <text evidence="2">The sequence shown here is derived from an EMBL/GenBank/DDBJ whole genome shotgun (WGS) entry which is preliminary data.</text>
</comment>
<dbReference type="Proteomes" id="UP000612055">
    <property type="component" value="Unassembled WGS sequence"/>
</dbReference>
<keyword evidence="3" id="KW-1185">Reference proteome</keyword>
<feature type="region of interest" description="Disordered" evidence="1">
    <location>
        <begin position="893"/>
        <end position="912"/>
    </location>
</feature>